<comment type="caution">
    <text evidence="2">The sequence shown here is derived from an EMBL/GenBank/DDBJ whole genome shotgun (WGS) entry which is preliminary data.</text>
</comment>
<dbReference type="PANTHER" id="PTHR21562">
    <property type="entry name" value="NOTUM-RELATED"/>
    <property type="match status" value="1"/>
</dbReference>
<dbReference type="PANTHER" id="PTHR21562:SF122">
    <property type="entry name" value="PALMITOLEOYL-PROTEIN CARBOXYLESTERASE NOTUM"/>
    <property type="match status" value="1"/>
</dbReference>
<evidence type="ECO:0000313" key="2">
    <source>
        <dbReference type="EMBL" id="CAG2219891.1"/>
    </source>
</evidence>
<dbReference type="SUPFAM" id="SSF53474">
    <property type="entry name" value="alpha/beta-Hydrolases"/>
    <property type="match status" value="1"/>
</dbReference>
<evidence type="ECO:0000313" key="3">
    <source>
        <dbReference type="Proteomes" id="UP000683360"/>
    </source>
</evidence>
<comment type="similarity">
    <text evidence="1">Belongs to the pectinacetylesterase family. Notum subfamily.</text>
</comment>
<evidence type="ECO:0000256" key="1">
    <source>
        <dbReference type="ARBA" id="ARBA00010213"/>
    </source>
</evidence>
<dbReference type="OrthoDB" id="2015280at2759"/>
<reference evidence="2" key="1">
    <citation type="submission" date="2021-03" db="EMBL/GenBank/DDBJ databases">
        <authorList>
            <person name="Bekaert M."/>
        </authorList>
    </citation>
    <scope>NUCLEOTIDE SEQUENCE</scope>
</reference>
<dbReference type="Pfam" id="PF03283">
    <property type="entry name" value="PAE"/>
    <property type="match status" value="1"/>
</dbReference>
<dbReference type="AlphaFoldDB" id="A0A8S3SGL0"/>
<dbReference type="EMBL" id="CAJPWZ010001646">
    <property type="protein sequence ID" value="CAG2219891.1"/>
    <property type="molecule type" value="Genomic_DNA"/>
</dbReference>
<protein>
    <submittedName>
        <fullName evidence="2">NOTUM</fullName>
        <ecNumber evidence="2">3.1.1.98</ecNumber>
    </submittedName>
</protein>
<dbReference type="InterPro" id="IPR029058">
    <property type="entry name" value="AB_hydrolase_fold"/>
</dbReference>
<proteinExistence type="inferred from homology"/>
<keyword evidence="2" id="KW-0378">Hydrolase</keyword>
<organism evidence="2 3">
    <name type="scientific">Mytilus edulis</name>
    <name type="common">Blue mussel</name>
    <dbReference type="NCBI Taxonomy" id="6550"/>
    <lineage>
        <taxon>Eukaryota</taxon>
        <taxon>Metazoa</taxon>
        <taxon>Spiralia</taxon>
        <taxon>Lophotrochozoa</taxon>
        <taxon>Mollusca</taxon>
        <taxon>Bivalvia</taxon>
        <taxon>Autobranchia</taxon>
        <taxon>Pteriomorphia</taxon>
        <taxon>Mytilida</taxon>
        <taxon>Mytiloidea</taxon>
        <taxon>Mytilidae</taxon>
        <taxon>Mytilinae</taxon>
        <taxon>Mytilus</taxon>
    </lineage>
</organism>
<dbReference type="EC" id="3.1.1.98" evidence="2"/>
<accession>A0A8S3SGL0</accession>
<name>A0A8S3SGL0_MYTED</name>
<dbReference type="Proteomes" id="UP000683360">
    <property type="component" value="Unassembled WGS sequence"/>
</dbReference>
<keyword evidence="3" id="KW-1185">Reference proteome</keyword>
<dbReference type="GO" id="GO:1990699">
    <property type="term" value="F:palmitoleyl hydrolase activity"/>
    <property type="evidence" value="ECO:0007669"/>
    <property type="project" value="UniProtKB-EC"/>
</dbReference>
<sequence length="447" mass="50899">MPLDVNKLESLGNSDSLMKALKDIAQKSHDCGVKEVPKFRRYFLKNKTVTCNDGSPAGYYLRKSYGSKKWIVFLEGGWYCFDDLSCRLRWQNTGWRSYMSSNSWPHLRRVNGLLSSDPKENSYYFNANMVYIPYCSSDSWTGTVVHEDGYSFLGSYIIEEVIKELVPRGLKKAQRLILAGSSAGGTGVLMNLDRVADLMSELAPGVEVRGIADSGWFVDIPQFRRGECSDSFSCSPVDSIQRGVKLWKGNVPEACRKEYPEDEQWKCYFGYKMYPTLKTPVFIVQYLFDEAQISVMNLLDISHLSMNSKNQYAGIMSKEQWQDWQSVSVNGVTLAQSIYCWENNFEKDKCLITTSSSPSIPQTDPLLKDGPSVTKKPKRWCNSFCPAFRNQFTGEVIDFFKLFADSDIDRNSIAEILGKKLSAEENSNPEEISKLLEKKFRKRSSLT</sequence>
<gene>
    <name evidence="2" type="ORF">MEDL_33453</name>
</gene>
<dbReference type="InterPro" id="IPR004963">
    <property type="entry name" value="PAE/NOTUM"/>
</dbReference>